<keyword evidence="2" id="KW-1185">Reference proteome</keyword>
<protein>
    <submittedName>
        <fullName evidence="1">Uncharacterized protein</fullName>
    </submittedName>
</protein>
<reference evidence="1 2" key="1">
    <citation type="submission" date="2019-12" db="EMBL/GenBank/DDBJ databases">
        <title>Novel species isolated from a subtropical stream in China.</title>
        <authorList>
            <person name="Lu H."/>
        </authorList>
    </citation>
    <scope>NUCLEOTIDE SEQUENCE [LARGE SCALE GENOMIC DNA]</scope>
    <source>
        <strain evidence="1 2">CY13W</strain>
    </source>
</reference>
<dbReference type="RefSeq" id="WP_161040730.1">
    <property type="nucleotide sequence ID" value="NZ_WWCM01000016.1"/>
</dbReference>
<gene>
    <name evidence="1" type="ORF">GTP27_19125</name>
</gene>
<dbReference type="EMBL" id="WWCM01000016">
    <property type="protein sequence ID" value="MYM41420.1"/>
    <property type="molecule type" value="Genomic_DNA"/>
</dbReference>
<proteinExistence type="predicted"/>
<evidence type="ECO:0000313" key="2">
    <source>
        <dbReference type="Proteomes" id="UP000478090"/>
    </source>
</evidence>
<accession>A0ABW9VPK7</accession>
<organism evidence="1 2">
    <name type="scientific">Duganella qianjiadongensis</name>
    <dbReference type="NCBI Taxonomy" id="2692176"/>
    <lineage>
        <taxon>Bacteria</taxon>
        <taxon>Pseudomonadati</taxon>
        <taxon>Pseudomonadota</taxon>
        <taxon>Betaproteobacteria</taxon>
        <taxon>Burkholderiales</taxon>
        <taxon>Oxalobacteraceae</taxon>
        <taxon>Telluria group</taxon>
        <taxon>Duganella</taxon>
    </lineage>
</organism>
<name>A0ABW9VPK7_9BURK</name>
<dbReference type="Proteomes" id="UP000478090">
    <property type="component" value="Unassembled WGS sequence"/>
</dbReference>
<comment type="caution">
    <text evidence="1">The sequence shown here is derived from an EMBL/GenBank/DDBJ whole genome shotgun (WGS) entry which is preliminary data.</text>
</comment>
<sequence>MKRHLLLAVLANTKPISKAAFDQFLLKRHGAYGRENASSDTTLLDENEKIAGTIASELRRQWSR</sequence>
<evidence type="ECO:0000313" key="1">
    <source>
        <dbReference type="EMBL" id="MYM41420.1"/>
    </source>
</evidence>